<proteinExistence type="predicted"/>
<feature type="domain" description="EamA" evidence="2">
    <location>
        <begin position="157"/>
        <end position="294"/>
    </location>
</feature>
<accession>A0A9Q3WHZ1</accession>
<evidence type="ECO:0000313" key="3">
    <source>
        <dbReference type="EMBL" id="MCE8536193.1"/>
    </source>
</evidence>
<name>A0A9Q3WHZ1_9RHOB</name>
<comment type="caution">
    <text evidence="3">The sequence shown here is derived from an EMBL/GenBank/DDBJ whole genome shotgun (WGS) entry which is preliminary data.</text>
</comment>
<feature type="transmembrane region" description="Helical" evidence="1">
    <location>
        <begin position="157"/>
        <end position="174"/>
    </location>
</feature>
<feature type="transmembrane region" description="Helical" evidence="1">
    <location>
        <begin position="277"/>
        <end position="296"/>
    </location>
</feature>
<dbReference type="GO" id="GO:0016020">
    <property type="term" value="C:membrane"/>
    <property type="evidence" value="ECO:0007669"/>
    <property type="project" value="InterPro"/>
</dbReference>
<dbReference type="InterPro" id="IPR037185">
    <property type="entry name" value="EmrE-like"/>
</dbReference>
<feature type="transmembrane region" description="Helical" evidence="1">
    <location>
        <begin position="226"/>
        <end position="245"/>
    </location>
</feature>
<reference evidence="3" key="1">
    <citation type="journal article" date="2021" name="Environ. Microbiol.">
        <title>Cryptic niche differentiation of novel sediment ecotypes of Rugeria pomeroyi correlates with nitrate respiration.</title>
        <authorList>
            <person name="Lin X."/>
            <person name="McNichol J."/>
            <person name="Chu X."/>
            <person name="Qian Y."/>
            <person name="Luo H."/>
        </authorList>
    </citation>
    <scope>NUCLEOTIDE SEQUENCE</scope>
    <source>
        <strain evidence="3">SZCCDBB064</strain>
    </source>
</reference>
<protein>
    <submittedName>
        <fullName evidence="3">DMT family transporter</fullName>
    </submittedName>
</protein>
<dbReference type="Proteomes" id="UP000813672">
    <property type="component" value="Unassembled WGS sequence"/>
</dbReference>
<feature type="transmembrane region" description="Helical" evidence="1">
    <location>
        <begin position="186"/>
        <end position="206"/>
    </location>
</feature>
<keyword evidence="1" id="KW-1133">Transmembrane helix</keyword>
<keyword evidence="1" id="KW-0812">Transmembrane</keyword>
<evidence type="ECO:0000256" key="1">
    <source>
        <dbReference type="SAM" id="Phobius"/>
    </source>
</evidence>
<evidence type="ECO:0000259" key="2">
    <source>
        <dbReference type="Pfam" id="PF00892"/>
    </source>
</evidence>
<sequence length="297" mass="30628">MLFLPLSAAVGASLGWASGIVLAQDPARRLGAFEFTRVQLLACAAILCAGCSILGLWPTIAWQHWPAFAASILIGIILGNLAMIECLRLGGPRRTEVLLALKAPLVAGMAFLAFGETLSVLDLLGASLVLTGVLMAILQGGDPRSDSDRLAGTQVKVVLLGLLAAGFQGFGFLVMKPAMLAGTDPIAASAIRLSGAAFAISLVALWPSPVFRSTTEMSPDLLFRTILPGFIGYGVSSTLLLFAYAHLDAGIAAILGSLSPLLVLPVIWLKEGHRPKALAILGAGVTIIGAAVIVLAG</sequence>
<gene>
    <name evidence="3" type="ORF">KBY27_01860</name>
</gene>
<feature type="transmembrane region" description="Helical" evidence="1">
    <location>
        <begin position="39"/>
        <end position="58"/>
    </location>
</feature>
<dbReference type="InterPro" id="IPR000620">
    <property type="entry name" value="EamA_dom"/>
</dbReference>
<feature type="transmembrane region" description="Helical" evidence="1">
    <location>
        <begin position="251"/>
        <end position="270"/>
    </location>
</feature>
<feature type="transmembrane region" description="Helical" evidence="1">
    <location>
        <begin position="65"/>
        <end position="84"/>
    </location>
</feature>
<dbReference type="AlphaFoldDB" id="A0A9Q3WHZ1"/>
<keyword evidence="1" id="KW-0472">Membrane</keyword>
<feature type="domain" description="EamA" evidence="2">
    <location>
        <begin position="8"/>
        <end position="137"/>
    </location>
</feature>
<dbReference type="EMBL" id="JAGQAF010000001">
    <property type="protein sequence ID" value="MCE8536193.1"/>
    <property type="molecule type" value="Genomic_DNA"/>
</dbReference>
<dbReference type="Pfam" id="PF00892">
    <property type="entry name" value="EamA"/>
    <property type="match status" value="2"/>
</dbReference>
<evidence type="ECO:0000313" key="4">
    <source>
        <dbReference type="Proteomes" id="UP000813672"/>
    </source>
</evidence>
<dbReference type="RefSeq" id="WP_234218192.1">
    <property type="nucleotide sequence ID" value="NZ_JAGQAF010000001.1"/>
</dbReference>
<organism evidence="3 4">
    <name type="scientific">Ruegeria pomeroyi</name>
    <dbReference type="NCBI Taxonomy" id="89184"/>
    <lineage>
        <taxon>Bacteria</taxon>
        <taxon>Pseudomonadati</taxon>
        <taxon>Pseudomonadota</taxon>
        <taxon>Alphaproteobacteria</taxon>
        <taxon>Rhodobacterales</taxon>
        <taxon>Roseobacteraceae</taxon>
        <taxon>Ruegeria</taxon>
    </lineage>
</organism>
<dbReference type="SUPFAM" id="SSF103481">
    <property type="entry name" value="Multidrug resistance efflux transporter EmrE"/>
    <property type="match status" value="2"/>
</dbReference>
<feature type="transmembrane region" description="Helical" evidence="1">
    <location>
        <begin position="104"/>
        <end position="137"/>
    </location>
</feature>